<evidence type="ECO:0000313" key="2">
    <source>
        <dbReference type="Proteomes" id="UP000541444"/>
    </source>
</evidence>
<name>A0A7J7MD90_9MAGN</name>
<comment type="caution">
    <text evidence="1">The sequence shown here is derived from an EMBL/GenBank/DDBJ whole genome shotgun (WGS) entry which is preliminary data.</text>
</comment>
<accession>A0A7J7MD90</accession>
<organism evidence="1 2">
    <name type="scientific">Kingdonia uniflora</name>
    <dbReference type="NCBI Taxonomy" id="39325"/>
    <lineage>
        <taxon>Eukaryota</taxon>
        <taxon>Viridiplantae</taxon>
        <taxon>Streptophyta</taxon>
        <taxon>Embryophyta</taxon>
        <taxon>Tracheophyta</taxon>
        <taxon>Spermatophyta</taxon>
        <taxon>Magnoliopsida</taxon>
        <taxon>Ranunculales</taxon>
        <taxon>Circaeasteraceae</taxon>
        <taxon>Kingdonia</taxon>
    </lineage>
</organism>
<gene>
    <name evidence="1" type="ORF">GIB67_025863</name>
</gene>
<sequence length="93" mass="9977">MASAPILAAGRVIATPASPKVSPLRRTPICLTLQGGLLNASSLTRTKHWHPYLPNSGGNDPCWNLRTSASQLTALPTLDKLDVRVENKAVTYN</sequence>
<keyword evidence="2" id="KW-1185">Reference proteome</keyword>
<dbReference type="EMBL" id="JACGCM010001604">
    <property type="protein sequence ID" value="KAF6152845.1"/>
    <property type="molecule type" value="Genomic_DNA"/>
</dbReference>
<proteinExistence type="predicted"/>
<evidence type="ECO:0000313" key="1">
    <source>
        <dbReference type="EMBL" id="KAF6152845.1"/>
    </source>
</evidence>
<dbReference type="AlphaFoldDB" id="A0A7J7MD90"/>
<reference evidence="1 2" key="1">
    <citation type="journal article" date="2020" name="IScience">
        <title>Genome Sequencing of the Endangered Kingdonia uniflora (Circaeasteraceae, Ranunculales) Reveals Potential Mechanisms of Evolutionary Specialization.</title>
        <authorList>
            <person name="Sun Y."/>
            <person name="Deng T."/>
            <person name="Zhang A."/>
            <person name="Moore M.J."/>
            <person name="Landis J.B."/>
            <person name="Lin N."/>
            <person name="Zhang H."/>
            <person name="Zhang X."/>
            <person name="Huang J."/>
            <person name="Zhang X."/>
            <person name="Sun H."/>
            <person name="Wang H."/>
        </authorList>
    </citation>
    <scope>NUCLEOTIDE SEQUENCE [LARGE SCALE GENOMIC DNA]</scope>
    <source>
        <strain evidence="1">TB1705</strain>
        <tissue evidence="1">Leaf</tissue>
    </source>
</reference>
<protein>
    <submittedName>
        <fullName evidence="1">Uncharacterized protein</fullName>
    </submittedName>
</protein>
<dbReference type="Proteomes" id="UP000541444">
    <property type="component" value="Unassembled WGS sequence"/>
</dbReference>